<reference evidence="1 2" key="1">
    <citation type="submission" date="2016-03" db="EMBL/GenBank/DDBJ databases">
        <title>Trachymyrmex septentrionalis WGS genome.</title>
        <authorList>
            <person name="Nygaard S."/>
            <person name="Hu H."/>
            <person name="Boomsma J."/>
            <person name="Zhang G."/>
        </authorList>
    </citation>
    <scope>NUCLEOTIDE SEQUENCE [LARGE SCALE GENOMIC DNA]</scope>
    <source>
        <strain evidence="1">Tsep2-gDNA-1</strain>
        <tissue evidence="1">Whole body</tissue>
    </source>
</reference>
<evidence type="ECO:0000313" key="2">
    <source>
        <dbReference type="Proteomes" id="UP000078541"/>
    </source>
</evidence>
<name>A0A195FM58_9HYME</name>
<protein>
    <submittedName>
        <fullName evidence="1">Uncharacterized protein</fullName>
    </submittedName>
</protein>
<accession>A0A195FM58</accession>
<evidence type="ECO:0000313" key="1">
    <source>
        <dbReference type="EMBL" id="KYN41406.1"/>
    </source>
</evidence>
<dbReference type="Proteomes" id="UP000078541">
    <property type="component" value="Unassembled WGS sequence"/>
</dbReference>
<gene>
    <name evidence="1" type="ORF">ALC56_04558</name>
</gene>
<keyword evidence="2" id="KW-1185">Reference proteome</keyword>
<proteinExistence type="predicted"/>
<dbReference type="AlphaFoldDB" id="A0A195FM58"/>
<dbReference type="EMBL" id="KQ981490">
    <property type="protein sequence ID" value="KYN41406.1"/>
    <property type="molecule type" value="Genomic_DNA"/>
</dbReference>
<sequence>MRSWQTTLALMEPQAGPHKRPVNIHVEATSVDDMQMSLGPRVCALAFKNSVAVQRAAPSIPLLFANPRITPWQILSSNKGPLFAGGPHTWPELALLRNARNSTVCVSQRKLAAANYAPLTGSRRCNIKYESPQLYKAKRERPMPRDDGG</sequence>
<organism evidence="1 2">
    <name type="scientific">Trachymyrmex septentrionalis</name>
    <dbReference type="NCBI Taxonomy" id="34720"/>
    <lineage>
        <taxon>Eukaryota</taxon>
        <taxon>Metazoa</taxon>
        <taxon>Ecdysozoa</taxon>
        <taxon>Arthropoda</taxon>
        <taxon>Hexapoda</taxon>
        <taxon>Insecta</taxon>
        <taxon>Pterygota</taxon>
        <taxon>Neoptera</taxon>
        <taxon>Endopterygota</taxon>
        <taxon>Hymenoptera</taxon>
        <taxon>Apocrita</taxon>
        <taxon>Aculeata</taxon>
        <taxon>Formicoidea</taxon>
        <taxon>Formicidae</taxon>
        <taxon>Myrmicinae</taxon>
        <taxon>Trachymyrmex</taxon>
    </lineage>
</organism>